<sequence length="125" mass="14812">MTDNLRKEIKSKIQNGEFNCEKELTLSIISGKWKVVILWHLGHEGKHRFSELQKLFAKISHRMLSNQLRELEEDGIVYRKVFPQVPPKVEYSLTELGMTLIPIVDMLYEWGKKRMDEIKKEIEDI</sequence>
<protein>
    <submittedName>
        <fullName evidence="5">DNA-binding HxlR family transcriptional regulator</fullName>
    </submittedName>
</protein>
<keyword evidence="6" id="KW-1185">Reference proteome</keyword>
<dbReference type="Gene3D" id="1.10.10.10">
    <property type="entry name" value="Winged helix-like DNA-binding domain superfamily/Winged helix DNA-binding domain"/>
    <property type="match status" value="1"/>
</dbReference>
<feature type="domain" description="HTH hxlR-type" evidence="4">
    <location>
        <begin position="20"/>
        <end position="119"/>
    </location>
</feature>
<name>A0ABU0JSQ6_HATLI</name>
<dbReference type="PANTHER" id="PTHR33204:SF38">
    <property type="entry name" value="HTH-TYPE TRANSCRIPTIONAL ACTIVATOR HXLR"/>
    <property type="match status" value="1"/>
</dbReference>
<evidence type="ECO:0000313" key="5">
    <source>
        <dbReference type="EMBL" id="MDQ0479109.1"/>
    </source>
</evidence>
<dbReference type="RefSeq" id="WP_307355217.1">
    <property type="nucleotide sequence ID" value="NZ_BAAACJ010000009.1"/>
</dbReference>
<proteinExistence type="predicted"/>
<evidence type="ECO:0000256" key="1">
    <source>
        <dbReference type="ARBA" id="ARBA00023015"/>
    </source>
</evidence>
<gene>
    <name evidence="5" type="ORF">QOZ93_000838</name>
</gene>
<dbReference type="InterPro" id="IPR002577">
    <property type="entry name" value="HTH_HxlR"/>
</dbReference>
<evidence type="ECO:0000256" key="2">
    <source>
        <dbReference type="ARBA" id="ARBA00023125"/>
    </source>
</evidence>
<dbReference type="InterPro" id="IPR036390">
    <property type="entry name" value="WH_DNA-bd_sf"/>
</dbReference>
<keyword evidence="2 5" id="KW-0238">DNA-binding</keyword>
<evidence type="ECO:0000259" key="4">
    <source>
        <dbReference type="PROSITE" id="PS51118"/>
    </source>
</evidence>
<dbReference type="Proteomes" id="UP001224418">
    <property type="component" value="Unassembled WGS sequence"/>
</dbReference>
<evidence type="ECO:0000256" key="3">
    <source>
        <dbReference type="ARBA" id="ARBA00023163"/>
    </source>
</evidence>
<keyword evidence="1" id="KW-0805">Transcription regulation</keyword>
<reference evidence="5 6" key="1">
    <citation type="submission" date="2023-07" db="EMBL/GenBank/DDBJ databases">
        <title>Genomic Encyclopedia of Type Strains, Phase IV (KMG-IV): sequencing the most valuable type-strain genomes for metagenomic binning, comparative biology and taxonomic classification.</title>
        <authorList>
            <person name="Goeker M."/>
        </authorList>
    </citation>
    <scope>NUCLEOTIDE SEQUENCE [LARGE SCALE GENOMIC DNA]</scope>
    <source>
        <strain evidence="5 6">DSM 1400</strain>
    </source>
</reference>
<accession>A0ABU0JSQ6</accession>
<comment type="caution">
    <text evidence="5">The sequence shown here is derived from an EMBL/GenBank/DDBJ whole genome shotgun (WGS) entry which is preliminary data.</text>
</comment>
<dbReference type="InterPro" id="IPR036388">
    <property type="entry name" value="WH-like_DNA-bd_sf"/>
</dbReference>
<dbReference type="PROSITE" id="PS51118">
    <property type="entry name" value="HTH_HXLR"/>
    <property type="match status" value="1"/>
</dbReference>
<organism evidence="5 6">
    <name type="scientific">Hathewaya limosa</name>
    <name type="common">Clostridium limosum</name>
    <dbReference type="NCBI Taxonomy" id="1536"/>
    <lineage>
        <taxon>Bacteria</taxon>
        <taxon>Bacillati</taxon>
        <taxon>Bacillota</taxon>
        <taxon>Clostridia</taxon>
        <taxon>Eubacteriales</taxon>
        <taxon>Clostridiaceae</taxon>
        <taxon>Hathewaya</taxon>
    </lineage>
</organism>
<dbReference type="Pfam" id="PF01638">
    <property type="entry name" value="HxlR"/>
    <property type="match status" value="1"/>
</dbReference>
<dbReference type="SUPFAM" id="SSF46785">
    <property type="entry name" value="Winged helix' DNA-binding domain"/>
    <property type="match status" value="1"/>
</dbReference>
<dbReference type="PANTHER" id="PTHR33204">
    <property type="entry name" value="TRANSCRIPTIONAL REGULATOR, MARR FAMILY"/>
    <property type="match status" value="1"/>
</dbReference>
<evidence type="ECO:0000313" key="6">
    <source>
        <dbReference type="Proteomes" id="UP001224418"/>
    </source>
</evidence>
<keyword evidence="3" id="KW-0804">Transcription</keyword>
<dbReference type="GO" id="GO:0003677">
    <property type="term" value="F:DNA binding"/>
    <property type="evidence" value="ECO:0007669"/>
    <property type="project" value="UniProtKB-KW"/>
</dbReference>
<dbReference type="EMBL" id="JAUSWN010000005">
    <property type="protein sequence ID" value="MDQ0479109.1"/>
    <property type="molecule type" value="Genomic_DNA"/>
</dbReference>